<comment type="caution">
    <text evidence="1">The sequence shown here is derived from an EMBL/GenBank/DDBJ whole genome shotgun (WGS) entry which is preliminary data.</text>
</comment>
<reference evidence="2" key="1">
    <citation type="journal article" date="2024" name="Proc. Natl. Acad. Sci. U.S.A.">
        <title>Extraordinary preservation of gene collinearity over three hundred million years revealed in homosporous lycophytes.</title>
        <authorList>
            <person name="Li C."/>
            <person name="Wickell D."/>
            <person name="Kuo L.Y."/>
            <person name="Chen X."/>
            <person name="Nie B."/>
            <person name="Liao X."/>
            <person name="Peng D."/>
            <person name="Ji J."/>
            <person name="Jenkins J."/>
            <person name="Williams M."/>
            <person name="Shu S."/>
            <person name="Plott C."/>
            <person name="Barry K."/>
            <person name="Rajasekar S."/>
            <person name="Grimwood J."/>
            <person name="Han X."/>
            <person name="Sun S."/>
            <person name="Hou Z."/>
            <person name="He W."/>
            <person name="Dai G."/>
            <person name="Sun C."/>
            <person name="Schmutz J."/>
            <person name="Leebens-Mack J.H."/>
            <person name="Li F.W."/>
            <person name="Wang L."/>
        </authorList>
    </citation>
    <scope>NUCLEOTIDE SEQUENCE [LARGE SCALE GENOMIC DNA]</scope>
    <source>
        <strain evidence="2">cv. PW_Plant_1</strain>
    </source>
</reference>
<evidence type="ECO:0000313" key="2">
    <source>
        <dbReference type="Proteomes" id="UP001162992"/>
    </source>
</evidence>
<dbReference type="EMBL" id="CM055093">
    <property type="protein sequence ID" value="KAJ7565492.1"/>
    <property type="molecule type" value="Genomic_DNA"/>
</dbReference>
<sequence length="963" mass="100670">MSLARSKMPGTAAKRRSFQSWVTLPSAPPKEGFLTNFGVLEPTIADLTAGSPTTTLSIGVESLGDRENAKDLSQQPVSKLKSVSWAHLKEKTSSVCKGGDLGGLQHDRFVSGEKRKRAVSFDPKGRTELGEIPFQEESDIELALGQMGGCSQSKSKSGAEIFTGEPLGGLNMALGNCQLENYYQNIGGSGREELVDAVSQPRSGSGLAQWTAGEDSQHLDRATFDVANKNFSEESNLLLSLGDMGHANGSREDCDFSSYTSKHLQDERLESSAEVPLGLGLFGNPIQNLSVGESRSFSGLRDVEDHAGDFLGLGQTNHQPETVCEQVLRPRRIPIVDEGSSSARWLKSGGFMPSLLMSSRMYREFQNTTAVDCLENNGVLANHEEELVEPDFSVIVRPSSGTTSTSGASGLSDRASKICKFRGCGKGARGASGLCIAHGGGRRCQKHGCNKGAEGRTVYCKAHGGGRRCQSLGCTKSAEGKTDYCIGHGGGRRCSHESCVKAARGKSGLCIRHGGGKRCQKEGCTKSAEGYTGLCISHGGGRRCQFAGCTKGAQGSTMFCKAHGGGKRCMILGCNKGAEGSTPLCKGHGGGKRCMYEGGGICTKSVHGGTLFCVAHGGGKRCAVSGCSKSARGRTDFCVRHGGGKRCKVEACGKSAQGSTDFCKAHGGGKRCSWGQEGSAYEPSLIIEGNGELSRTACDRFARGRLGLCAAHGALLQDQRVNGKTVGASSFGPGLTPGLFRGLVSGSVQNTVSKGTPLSSTVGLSTHDNSHVFTNDKNSAGTERLEGLDSGEMWKRSNSMIIGSTVATARPVEASQGLGISLGGESVQNKVPGGSFLDPSGSVHGDEKYLPGLGSPLQFAFEWATAPRSSSLGRCGSSSNAPEIIAINIVPSASVSILQSFHQSLIPPQVLVPQSMKQSVHSSSNLFEGDSGGVGSSFMPEGRVHGGGLLAMLASEATEKEDA</sequence>
<accession>A0ACC2EGB1</accession>
<protein>
    <submittedName>
        <fullName evidence="1">Uncharacterized protein</fullName>
    </submittedName>
</protein>
<proteinExistence type="predicted"/>
<name>A0ACC2EGB1_DIPCM</name>
<dbReference type="Proteomes" id="UP001162992">
    <property type="component" value="Chromosome 2"/>
</dbReference>
<keyword evidence="2" id="KW-1185">Reference proteome</keyword>
<organism evidence="1 2">
    <name type="scientific">Diphasiastrum complanatum</name>
    <name type="common">Issler's clubmoss</name>
    <name type="synonym">Lycopodium complanatum</name>
    <dbReference type="NCBI Taxonomy" id="34168"/>
    <lineage>
        <taxon>Eukaryota</taxon>
        <taxon>Viridiplantae</taxon>
        <taxon>Streptophyta</taxon>
        <taxon>Embryophyta</taxon>
        <taxon>Tracheophyta</taxon>
        <taxon>Lycopodiopsida</taxon>
        <taxon>Lycopodiales</taxon>
        <taxon>Lycopodiaceae</taxon>
        <taxon>Lycopodioideae</taxon>
        <taxon>Diphasiastrum</taxon>
    </lineage>
</organism>
<gene>
    <name evidence="1" type="ORF">O6H91_02G063100</name>
</gene>
<evidence type="ECO:0000313" key="1">
    <source>
        <dbReference type="EMBL" id="KAJ7565492.1"/>
    </source>
</evidence>